<comment type="pathway">
    <text evidence="3">Porphyrin-containing compound metabolism; protoheme biosynthesis.</text>
</comment>
<evidence type="ECO:0000256" key="1">
    <source>
        <dbReference type="ARBA" id="ARBA00002962"/>
    </source>
</evidence>
<keyword evidence="9" id="KW-0627">Porphyrin biosynthesis</keyword>
<keyword evidence="7 11" id="KW-1133">Transmembrane helix</keyword>
<dbReference type="Proteomes" id="UP000298681">
    <property type="component" value="Unassembled WGS sequence"/>
</dbReference>
<dbReference type="EMBL" id="SPUH01000002">
    <property type="protein sequence ID" value="TKS53176.1"/>
    <property type="molecule type" value="Genomic_DNA"/>
</dbReference>
<dbReference type="InterPro" id="IPR010817">
    <property type="entry name" value="HemY_N"/>
</dbReference>
<evidence type="ECO:0000256" key="7">
    <source>
        <dbReference type="ARBA" id="ARBA00022989"/>
    </source>
</evidence>
<dbReference type="UniPathway" id="UPA00252"/>
<evidence type="ECO:0000256" key="8">
    <source>
        <dbReference type="ARBA" id="ARBA00023136"/>
    </source>
</evidence>
<keyword evidence="14" id="KW-1185">Reference proteome</keyword>
<evidence type="ECO:0000256" key="10">
    <source>
        <dbReference type="SAM" id="MobiDB-lite"/>
    </source>
</evidence>
<dbReference type="GO" id="GO:0042168">
    <property type="term" value="P:heme metabolic process"/>
    <property type="evidence" value="ECO:0007669"/>
    <property type="project" value="InterPro"/>
</dbReference>
<evidence type="ECO:0000256" key="4">
    <source>
        <dbReference type="ARBA" id="ARBA00022475"/>
    </source>
</evidence>
<keyword evidence="6 11" id="KW-0812">Transmembrane</keyword>
<dbReference type="NCBIfam" id="TIGR00540">
    <property type="entry name" value="TPR_hemY_coli"/>
    <property type="match status" value="1"/>
</dbReference>
<comment type="caution">
    <text evidence="13">The sequence shown here is derived from an EMBL/GenBank/DDBJ whole genome shotgun (WGS) entry which is preliminary data.</text>
</comment>
<dbReference type="Pfam" id="PF07219">
    <property type="entry name" value="HemY_N"/>
    <property type="match status" value="1"/>
</dbReference>
<keyword evidence="8 11" id="KW-0472">Membrane</keyword>
<dbReference type="InterPro" id="IPR005254">
    <property type="entry name" value="Heme_biosyn_assoc_TPR_pro"/>
</dbReference>
<keyword evidence="4" id="KW-1003">Cell membrane</keyword>
<evidence type="ECO:0000259" key="12">
    <source>
        <dbReference type="Pfam" id="PF07219"/>
    </source>
</evidence>
<evidence type="ECO:0000256" key="11">
    <source>
        <dbReference type="SAM" id="Phobius"/>
    </source>
</evidence>
<evidence type="ECO:0000256" key="9">
    <source>
        <dbReference type="ARBA" id="ARBA00023244"/>
    </source>
</evidence>
<evidence type="ECO:0000256" key="5">
    <source>
        <dbReference type="ARBA" id="ARBA00022519"/>
    </source>
</evidence>
<feature type="domain" description="HemY N-terminal" evidence="12">
    <location>
        <begin position="30"/>
        <end position="129"/>
    </location>
</feature>
<gene>
    <name evidence="13" type="ORF">E4582_13420</name>
</gene>
<evidence type="ECO:0000313" key="13">
    <source>
        <dbReference type="EMBL" id="TKS53176.1"/>
    </source>
</evidence>
<comment type="function">
    <text evidence="1">Involved in a late step of protoheme IX synthesis.</text>
</comment>
<reference evidence="13 14" key="1">
    <citation type="submission" date="2019-01" db="EMBL/GenBank/DDBJ databases">
        <authorList>
            <person name="Zhang S."/>
        </authorList>
    </citation>
    <scope>NUCLEOTIDE SEQUENCE [LARGE SCALE GENOMIC DNA]</scope>
    <source>
        <strain evidence="13 14">1626</strain>
    </source>
</reference>
<dbReference type="RefSeq" id="WP_134675295.1">
    <property type="nucleotide sequence ID" value="NZ_CP039383.2"/>
</dbReference>
<dbReference type="Gene3D" id="1.25.40.10">
    <property type="entry name" value="Tetratricopeptide repeat domain"/>
    <property type="match status" value="1"/>
</dbReference>
<feature type="transmembrane region" description="Helical" evidence="11">
    <location>
        <begin position="50"/>
        <end position="70"/>
    </location>
</feature>
<comment type="subcellular location">
    <subcellularLocation>
        <location evidence="2">Cell inner membrane</location>
        <topology evidence="2">Multi-pass membrane protein</topology>
    </subcellularLocation>
</comment>
<evidence type="ECO:0000256" key="6">
    <source>
        <dbReference type="ARBA" id="ARBA00022692"/>
    </source>
</evidence>
<feature type="region of interest" description="Disordered" evidence="10">
    <location>
        <begin position="386"/>
        <end position="419"/>
    </location>
</feature>
<organism evidence="13 14">
    <name type="scientific">Luteimonas yindakuii</name>
    <dbReference type="NCBI Taxonomy" id="2565782"/>
    <lineage>
        <taxon>Bacteria</taxon>
        <taxon>Pseudomonadati</taxon>
        <taxon>Pseudomonadota</taxon>
        <taxon>Gammaproteobacteria</taxon>
        <taxon>Lysobacterales</taxon>
        <taxon>Lysobacteraceae</taxon>
        <taxon>Luteimonas</taxon>
    </lineage>
</organism>
<dbReference type="OrthoDB" id="7053339at2"/>
<dbReference type="SUPFAM" id="SSF48452">
    <property type="entry name" value="TPR-like"/>
    <property type="match status" value="1"/>
</dbReference>
<proteinExistence type="predicted"/>
<feature type="compositionally biased region" description="Basic and acidic residues" evidence="10">
    <location>
        <begin position="407"/>
        <end position="419"/>
    </location>
</feature>
<dbReference type="GO" id="GO:0005886">
    <property type="term" value="C:plasma membrane"/>
    <property type="evidence" value="ECO:0007669"/>
    <property type="project" value="UniProtKB-SubCell"/>
</dbReference>
<evidence type="ECO:0000313" key="14">
    <source>
        <dbReference type="Proteomes" id="UP000298681"/>
    </source>
</evidence>
<dbReference type="AlphaFoldDB" id="A0A4Z1R2L9"/>
<dbReference type="InterPro" id="IPR011990">
    <property type="entry name" value="TPR-like_helical_dom_sf"/>
</dbReference>
<dbReference type="GO" id="GO:0006779">
    <property type="term" value="P:porphyrin-containing compound biosynthetic process"/>
    <property type="evidence" value="ECO:0007669"/>
    <property type="project" value="UniProtKB-KW"/>
</dbReference>
<sequence>MTVLRNVLFLLVLAALGAFVAHMLLSGDTGHVLVRYGGMDYTANLVEAIGISLLVLLVLWVVWALLSFPFRTWNRRRDRHARLRLPEGMVALHEGHYSRAEKLLAEAGEDPDTEAAARIAAVQAAWARGDSAAARRGLEGFGERHPAARAIAAAELALAEERPTDALVALDTPAAQPLPPRGLALRAEALAASGQAMQAYELLGALRQQHALPKERLDDLEARWAAASLREAEDGNLLASRWEALPKSLRADPPVTAAYAEQAAALGWEEAATRSLEHALDTRWDEKLAIRYGALPLGRTEHRVATCERWLGKHPRSPALLLALARLSAEQSQWPRAEDYAHRAIDQGAGTGAWEVLGDAWFAQGDEARARYAYANALRAGRGQPVTALPPRDIGAGTGTVMPLDGDAMRDRDLDPPLR</sequence>
<name>A0A4Z1R2L9_9GAMM</name>
<protein>
    <submittedName>
        <fullName evidence="13">Heme biosynthesis protein HemY</fullName>
    </submittedName>
</protein>
<keyword evidence="5" id="KW-0997">Cell inner membrane</keyword>
<evidence type="ECO:0000256" key="2">
    <source>
        <dbReference type="ARBA" id="ARBA00004429"/>
    </source>
</evidence>
<evidence type="ECO:0000256" key="3">
    <source>
        <dbReference type="ARBA" id="ARBA00004744"/>
    </source>
</evidence>
<accession>A0A4Z1R2L9</accession>